<evidence type="ECO:0000256" key="2">
    <source>
        <dbReference type="PROSITE-ProRule" id="PRU00529"/>
    </source>
</evidence>
<keyword evidence="2" id="KW-0694">RNA-binding</keyword>
<proteinExistence type="inferred from homology"/>
<keyword evidence="5" id="KW-1185">Reference proteome</keyword>
<reference evidence="4" key="1">
    <citation type="submission" date="2020-03" db="EMBL/GenBank/DDBJ databases">
        <authorList>
            <person name="Chebbi M.A."/>
            <person name="Drezen J.M."/>
        </authorList>
    </citation>
    <scope>NUCLEOTIDE SEQUENCE</scope>
    <source>
        <tissue evidence="4">Whole body</tissue>
    </source>
</reference>
<reference evidence="4" key="2">
    <citation type="submission" date="2021-04" db="EMBL/GenBank/DDBJ databases">
        <title>Genome-wide patterns of bracovirus chromosomal integration into multiple host tissues during parasitism.</title>
        <authorList>
            <person name="Chebbi M.A.C."/>
        </authorList>
    </citation>
    <scope>NUCLEOTIDE SEQUENCE</scope>
    <source>
        <tissue evidence="4">Whole body</tissue>
    </source>
</reference>
<dbReference type="PANTHER" id="PTHR13452:SF10">
    <property type="entry name" value="THUMP DOMAIN-CONTAINING PROTEIN 1"/>
    <property type="match status" value="1"/>
</dbReference>
<sequence>TKVPDSLELGLKIIKDLAETKKQKSRFLLRFIPIQVVSKANINEITTKATVLFEKYFAQEPKTFSIVFNRHCNNTIQRNEIIEVLAGIVLKKNPGNKADLKNPEIAVIVEIIKSWCFLAVAPDYFKYKKYNLFELCNDNKDKAEMGSDAAKEDQD</sequence>
<dbReference type="SMART" id="SM00981">
    <property type="entry name" value="THUMP"/>
    <property type="match status" value="1"/>
</dbReference>
<dbReference type="PANTHER" id="PTHR13452">
    <property type="entry name" value="THUMP DOMAIN CONTAINING PROTEIN 1-RELATED"/>
    <property type="match status" value="1"/>
</dbReference>
<dbReference type="EMBL" id="JAAOIC020000019">
    <property type="protein sequence ID" value="KAG8041070.1"/>
    <property type="molecule type" value="Genomic_DNA"/>
</dbReference>
<dbReference type="Proteomes" id="UP000729913">
    <property type="component" value="Unassembled WGS sequence"/>
</dbReference>
<dbReference type="PROSITE" id="PS51165">
    <property type="entry name" value="THUMP"/>
    <property type="match status" value="1"/>
</dbReference>
<dbReference type="FunFam" id="3.30.2300.10:FF:000001">
    <property type="entry name" value="THUMP domain-containing protein 1"/>
    <property type="match status" value="1"/>
</dbReference>
<evidence type="ECO:0000313" key="4">
    <source>
        <dbReference type="EMBL" id="KAG8041070.1"/>
    </source>
</evidence>
<dbReference type="InterPro" id="IPR040183">
    <property type="entry name" value="THUMPD1-like"/>
</dbReference>
<evidence type="ECO:0000313" key="5">
    <source>
        <dbReference type="Proteomes" id="UP000729913"/>
    </source>
</evidence>
<dbReference type="CDD" id="cd11717">
    <property type="entry name" value="THUMP_THUMPD1_like"/>
    <property type="match status" value="1"/>
</dbReference>
<name>A0A8J5UWS3_9HYME</name>
<dbReference type="GO" id="GO:0006400">
    <property type="term" value="P:tRNA modification"/>
    <property type="evidence" value="ECO:0007669"/>
    <property type="project" value="InterPro"/>
</dbReference>
<comment type="similarity">
    <text evidence="1">Belongs to the THUMPD1 family.</text>
</comment>
<dbReference type="AlphaFoldDB" id="A0A8J5UWS3"/>
<gene>
    <name evidence="4" type="ORF">G9C98_002058</name>
</gene>
<dbReference type="InterPro" id="IPR004114">
    <property type="entry name" value="THUMP_dom"/>
</dbReference>
<organism evidence="4 5">
    <name type="scientific">Cotesia typhae</name>
    <dbReference type="NCBI Taxonomy" id="2053667"/>
    <lineage>
        <taxon>Eukaryota</taxon>
        <taxon>Metazoa</taxon>
        <taxon>Ecdysozoa</taxon>
        <taxon>Arthropoda</taxon>
        <taxon>Hexapoda</taxon>
        <taxon>Insecta</taxon>
        <taxon>Pterygota</taxon>
        <taxon>Neoptera</taxon>
        <taxon>Endopterygota</taxon>
        <taxon>Hymenoptera</taxon>
        <taxon>Apocrita</taxon>
        <taxon>Ichneumonoidea</taxon>
        <taxon>Braconidae</taxon>
        <taxon>Microgastrinae</taxon>
        <taxon>Cotesia</taxon>
    </lineage>
</organism>
<dbReference type="GO" id="GO:0003723">
    <property type="term" value="F:RNA binding"/>
    <property type="evidence" value="ECO:0007669"/>
    <property type="project" value="UniProtKB-UniRule"/>
</dbReference>
<feature type="non-terminal residue" evidence="4">
    <location>
        <position position="1"/>
    </location>
</feature>
<evidence type="ECO:0000256" key="1">
    <source>
        <dbReference type="ARBA" id="ARBA00060731"/>
    </source>
</evidence>
<feature type="domain" description="THUMP" evidence="3">
    <location>
        <begin position="16"/>
        <end position="122"/>
    </location>
</feature>
<accession>A0A8J5UWS3</accession>
<protein>
    <recommendedName>
        <fullName evidence="3">THUMP domain-containing protein</fullName>
    </recommendedName>
</protein>
<evidence type="ECO:0000259" key="3">
    <source>
        <dbReference type="PROSITE" id="PS51165"/>
    </source>
</evidence>
<dbReference type="OrthoDB" id="367221at2759"/>
<dbReference type="Pfam" id="PF02926">
    <property type="entry name" value="THUMP"/>
    <property type="match status" value="1"/>
</dbReference>
<comment type="caution">
    <text evidence="4">The sequence shown here is derived from an EMBL/GenBank/DDBJ whole genome shotgun (WGS) entry which is preliminary data.</text>
</comment>